<dbReference type="AlphaFoldDB" id="A0A3S8Z6K1"/>
<sequence>MKKYAFLAQPRWIGLTILMIIASIGSVMLGEWQYARYEEKVAAAEQLTRTWDNPAVSLDEISGPEDEWQLTEMTGEFVDGSQVLLRGRSVNSMPAVHVIALFTTERAGEPRTVIVDRGWVYQSQAEGDGATEGYVPEPPEGSITMEARMRPPEDAFDRDPPEGYIYTLNTNQVLAGIPESVTAGLPEVVDGRFIMVEDQPGSGVEGAPRPYPKPSTSLGSHLAYAWEWRFFAVAALAVVPILARREIEDNAWVVDGVDLRDLDLTDEEKRDLGLKKREKPRRSGPTDEDVEDEILDQASAISSR</sequence>
<dbReference type="PROSITE" id="PS50895">
    <property type="entry name" value="SURF1"/>
    <property type="match status" value="1"/>
</dbReference>
<dbReference type="GO" id="GO:0005886">
    <property type="term" value="C:plasma membrane"/>
    <property type="evidence" value="ECO:0007669"/>
    <property type="project" value="UniProtKB-SubCell"/>
</dbReference>
<dbReference type="Pfam" id="PF02104">
    <property type="entry name" value="SURF1"/>
    <property type="match status" value="1"/>
</dbReference>
<protein>
    <recommendedName>
        <fullName evidence="6">SURF1-like protein</fullName>
    </recommendedName>
</protein>
<evidence type="ECO:0000313" key="9">
    <source>
        <dbReference type="Proteomes" id="UP000270021"/>
    </source>
</evidence>
<evidence type="ECO:0000256" key="6">
    <source>
        <dbReference type="RuleBase" id="RU363076"/>
    </source>
</evidence>
<dbReference type="RefSeq" id="WP_126038278.1">
    <property type="nucleotide sequence ID" value="NZ_CP034438.1"/>
</dbReference>
<reference evidence="8 9" key="1">
    <citation type="submission" date="2018-12" db="EMBL/GenBank/DDBJ databases">
        <title>Complete genome sequence of Flaviflexus salsibiostraticola KCTC 33148.</title>
        <authorList>
            <person name="Bae J.-W."/>
        </authorList>
    </citation>
    <scope>NUCLEOTIDE SEQUENCE [LARGE SCALE GENOMIC DNA]</scope>
    <source>
        <strain evidence="8 9">KCTC 33148</strain>
    </source>
</reference>
<dbReference type="KEGG" id="fsl:EJO69_01480"/>
<proteinExistence type="inferred from homology"/>
<organism evidence="8 9">
    <name type="scientific">Flaviflexus salsibiostraticola</name>
    <dbReference type="NCBI Taxonomy" id="1282737"/>
    <lineage>
        <taxon>Bacteria</taxon>
        <taxon>Bacillati</taxon>
        <taxon>Actinomycetota</taxon>
        <taxon>Actinomycetes</taxon>
        <taxon>Actinomycetales</taxon>
        <taxon>Actinomycetaceae</taxon>
        <taxon>Flaviflexus</taxon>
    </lineage>
</organism>
<evidence type="ECO:0000256" key="4">
    <source>
        <dbReference type="ARBA" id="ARBA00022989"/>
    </source>
</evidence>
<comment type="caution">
    <text evidence="6">Lacks conserved residue(s) required for the propagation of feature annotation.</text>
</comment>
<evidence type="ECO:0000256" key="1">
    <source>
        <dbReference type="ARBA" id="ARBA00004370"/>
    </source>
</evidence>
<feature type="transmembrane region" description="Helical" evidence="6">
    <location>
        <begin position="12"/>
        <end position="30"/>
    </location>
</feature>
<keyword evidence="3 6" id="KW-0812">Transmembrane</keyword>
<feature type="region of interest" description="Disordered" evidence="7">
    <location>
        <begin position="269"/>
        <end position="304"/>
    </location>
</feature>
<dbReference type="PANTHER" id="PTHR23427:SF2">
    <property type="entry name" value="SURFEIT LOCUS PROTEIN 1"/>
    <property type="match status" value="1"/>
</dbReference>
<dbReference type="Proteomes" id="UP000270021">
    <property type="component" value="Chromosome"/>
</dbReference>
<feature type="compositionally biased region" description="Acidic residues" evidence="7">
    <location>
        <begin position="286"/>
        <end position="295"/>
    </location>
</feature>
<gene>
    <name evidence="8" type="ORF">EJO69_01480</name>
</gene>
<evidence type="ECO:0000256" key="2">
    <source>
        <dbReference type="ARBA" id="ARBA00007165"/>
    </source>
</evidence>
<evidence type="ECO:0000313" key="8">
    <source>
        <dbReference type="EMBL" id="AZN29115.1"/>
    </source>
</evidence>
<evidence type="ECO:0000256" key="7">
    <source>
        <dbReference type="SAM" id="MobiDB-lite"/>
    </source>
</evidence>
<keyword evidence="6" id="KW-1003">Cell membrane</keyword>
<dbReference type="PANTHER" id="PTHR23427">
    <property type="entry name" value="SURFEIT LOCUS PROTEIN"/>
    <property type="match status" value="1"/>
</dbReference>
<keyword evidence="9" id="KW-1185">Reference proteome</keyword>
<dbReference type="InterPro" id="IPR045214">
    <property type="entry name" value="Surf1/Surf4"/>
</dbReference>
<keyword evidence="4 6" id="KW-1133">Transmembrane helix</keyword>
<dbReference type="EMBL" id="CP034438">
    <property type="protein sequence ID" value="AZN29115.1"/>
    <property type="molecule type" value="Genomic_DNA"/>
</dbReference>
<evidence type="ECO:0000256" key="5">
    <source>
        <dbReference type="ARBA" id="ARBA00023136"/>
    </source>
</evidence>
<evidence type="ECO:0000256" key="3">
    <source>
        <dbReference type="ARBA" id="ARBA00022692"/>
    </source>
</evidence>
<keyword evidence="5 6" id="KW-0472">Membrane</keyword>
<comment type="similarity">
    <text evidence="2 6">Belongs to the SURF1 family.</text>
</comment>
<accession>A0A3S8Z6K1</accession>
<comment type="subcellular location">
    <subcellularLocation>
        <location evidence="6">Cell membrane</location>
        <topology evidence="6">Multi-pass membrane protein</topology>
    </subcellularLocation>
    <subcellularLocation>
        <location evidence="1">Membrane</location>
    </subcellularLocation>
</comment>
<name>A0A3S8Z6K1_9ACTO</name>
<dbReference type="CDD" id="cd06662">
    <property type="entry name" value="SURF1"/>
    <property type="match status" value="1"/>
</dbReference>
<dbReference type="OrthoDB" id="9807214at2"/>
<dbReference type="InterPro" id="IPR002994">
    <property type="entry name" value="Surf1/Shy1"/>
</dbReference>